<organism evidence="6 7">
    <name type="scientific">Phenylobacterium koreense</name>
    <dbReference type="NCBI Taxonomy" id="266125"/>
    <lineage>
        <taxon>Bacteria</taxon>
        <taxon>Pseudomonadati</taxon>
        <taxon>Pseudomonadota</taxon>
        <taxon>Alphaproteobacteria</taxon>
        <taxon>Caulobacterales</taxon>
        <taxon>Caulobacteraceae</taxon>
        <taxon>Phenylobacterium</taxon>
    </lineage>
</organism>
<keyword evidence="2" id="KW-0479">Metal-binding</keyword>
<evidence type="ECO:0000313" key="7">
    <source>
        <dbReference type="Proteomes" id="UP001549110"/>
    </source>
</evidence>
<sequence>MLNHTGGCLCGEVRYEAEGEPINVRVCHCRLCQRAIGAAFNARALFSIDKVRLSGAVASAHSSPGVKRGFCAKCGTTLYSMREDKGVMGLTFGSLDEPDRLAPTEHIWTSSKQAWLELDDGLPQHPEGHPG</sequence>
<accession>A0ABV2EHW2</accession>
<dbReference type="RefSeq" id="WP_331930628.1">
    <property type="nucleotide sequence ID" value="NZ_JBEPLU010000001.1"/>
</dbReference>
<dbReference type="PROSITE" id="PS51891">
    <property type="entry name" value="CENP_V_GFA"/>
    <property type="match status" value="1"/>
</dbReference>
<proteinExistence type="inferred from homology"/>
<dbReference type="InterPro" id="IPR011057">
    <property type="entry name" value="Mss4-like_sf"/>
</dbReference>
<evidence type="ECO:0000256" key="3">
    <source>
        <dbReference type="ARBA" id="ARBA00022833"/>
    </source>
</evidence>
<evidence type="ECO:0000256" key="2">
    <source>
        <dbReference type="ARBA" id="ARBA00022723"/>
    </source>
</evidence>
<dbReference type="Pfam" id="PF04828">
    <property type="entry name" value="GFA"/>
    <property type="match status" value="1"/>
</dbReference>
<name>A0ABV2EHW2_9CAUL</name>
<dbReference type="SUPFAM" id="SSF51316">
    <property type="entry name" value="Mss4-like"/>
    <property type="match status" value="1"/>
</dbReference>
<comment type="caution">
    <text evidence="6">The sequence shown here is derived from an EMBL/GenBank/DDBJ whole genome shotgun (WGS) entry which is preliminary data.</text>
</comment>
<evidence type="ECO:0000313" key="6">
    <source>
        <dbReference type="EMBL" id="MET3526612.1"/>
    </source>
</evidence>
<evidence type="ECO:0000256" key="4">
    <source>
        <dbReference type="ARBA" id="ARBA00023239"/>
    </source>
</evidence>
<dbReference type="InterPro" id="IPR006913">
    <property type="entry name" value="CENP-V/GFA"/>
</dbReference>
<evidence type="ECO:0000256" key="1">
    <source>
        <dbReference type="ARBA" id="ARBA00005495"/>
    </source>
</evidence>
<dbReference type="PANTHER" id="PTHR33337">
    <property type="entry name" value="GFA DOMAIN-CONTAINING PROTEIN"/>
    <property type="match status" value="1"/>
</dbReference>
<evidence type="ECO:0000259" key="5">
    <source>
        <dbReference type="PROSITE" id="PS51891"/>
    </source>
</evidence>
<dbReference type="EMBL" id="JBEPLU010000001">
    <property type="protein sequence ID" value="MET3526612.1"/>
    <property type="molecule type" value="Genomic_DNA"/>
</dbReference>
<comment type="similarity">
    <text evidence="1">Belongs to the Gfa family.</text>
</comment>
<keyword evidence="7" id="KW-1185">Reference proteome</keyword>
<keyword evidence="4" id="KW-0456">Lyase</keyword>
<dbReference type="Gene3D" id="3.90.1590.10">
    <property type="entry name" value="glutathione-dependent formaldehyde- activating enzyme (gfa)"/>
    <property type="match status" value="1"/>
</dbReference>
<keyword evidence="3" id="KW-0862">Zinc</keyword>
<gene>
    <name evidence="6" type="ORF">ABID41_001707</name>
</gene>
<dbReference type="PANTHER" id="PTHR33337:SF40">
    <property type="entry name" value="CENP-V_GFA DOMAIN-CONTAINING PROTEIN-RELATED"/>
    <property type="match status" value="1"/>
</dbReference>
<feature type="domain" description="CENP-V/GFA" evidence="5">
    <location>
        <begin position="4"/>
        <end position="105"/>
    </location>
</feature>
<protein>
    <recommendedName>
        <fullName evidence="5">CENP-V/GFA domain-containing protein</fullName>
    </recommendedName>
</protein>
<reference evidence="6 7" key="1">
    <citation type="submission" date="2024-06" db="EMBL/GenBank/DDBJ databases">
        <title>Genomic Encyclopedia of Type Strains, Phase IV (KMG-IV): sequencing the most valuable type-strain genomes for metagenomic binning, comparative biology and taxonomic classification.</title>
        <authorList>
            <person name="Goeker M."/>
        </authorList>
    </citation>
    <scope>NUCLEOTIDE SEQUENCE [LARGE SCALE GENOMIC DNA]</scope>
    <source>
        <strain evidence="6 7">DSM 17809</strain>
    </source>
</reference>
<dbReference type="Proteomes" id="UP001549110">
    <property type="component" value="Unassembled WGS sequence"/>
</dbReference>